<proteinExistence type="predicted"/>
<dbReference type="RefSeq" id="WP_102950957.1">
    <property type="nucleotide sequence ID" value="NZ_CP024847.1"/>
</dbReference>
<dbReference type="EMBL" id="CP024847">
    <property type="protein sequence ID" value="AUR51658.1"/>
    <property type="molecule type" value="Genomic_DNA"/>
</dbReference>
<dbReference type="AlphaFoldDB" id="A0A2I7N5C3"/>
<dbReference type="KEGG" id="nba:CUN60_04910"/>
<name>A0A2I7N5C3_9NEIS</name>
<dbReference type="SUPFAM" id="SSF53474">
    <property type="entry name" value="alpha/beta-Hydrolases"/>
    <property type="match status" value="1"/>
</dbReference>
<dbReference type="PROSITE" id="PS51257">
    <property type="entry name" value="PROKAR_LIPOPROTEIN"/>
    <property type="match status" value="1"/>
</dbReference>
<feature type="chain" id="PRO_5014424958" evidence="1">
    <location>
        <begin position="23"/>
        <end position="667"/>
    </location>
</feature>
<dbReference type="OrthoDB" id="9798122at2"/>
<dbReference type="Gene3D" id="3.40.50.1820">
    <property type="entry name" value="alpha/beta hydrolase"/>
    <property type="match status" value="1"/>
</dbReference>
<evidence type="ECO:0000313" key="3">
    <source>
        <dbReference type="Proteomes" id="UP000236655"/>
    </source>
</evidence>
<keyword evidence="3" id="KW-1185">Reference proteome</keyword>
<dbReference type="InterPro" id="IPR029058">
    <property type="entry name" value="AB_hydrolase_fold"/>
</dbReference>
<feature type="signal peptide" evidence="1">
    <location>
        <begin position="1"/>
        <end position="22"/>
    </location>
</feature>
<organism evidence="2 3">
    <name type="scientific">Aquella oligotrophica</name>
    <dbReference type="NCBI Taxonomy" id="2067065"/>
    <lineage>
        <taxon>Bacteria</taxon>
        <taxon>Pseudomonadati</taxon>
        <taxon>Pseudomonadota</taxon>
        <taxon>Betaproteobacteria</taxon>
        <taxon>Neisseriales</taxon>
        <taxon>Neisseriaceae</taxon>
        <taxon>Aquella</taxon>
    </lineage>
</organism>
<evidence type="ECO:0000256" key="1">
    <source>
        <dbReference type="SAM" id="SignalP"/>
    </source>
</evidence>
<dbReference type="Proteomes" id="UP000236655">
    <property type="component" value="Chromosome"/>
</dbReference>
<evidence type="ECO:0000313" key="2">
    <source>
        <dbReference type="EMBL" id="AUR51658.1"/>
    </source>
</evidence>
<sequence length="667" mass="71253">MKMNKKSSVLPLLILGSLTACNGGGYAGPNNTTNYGEVVSISKQQLGGMPVAGLGTISYASPLAVGYATTQPQLGYYFESDLSVLDYEAANQANTKTLYNYDVASNFIEKNIAGASMIESVSAYAIEYQTQGQNYQTDPAQIVRTASGLIIVPNMKNGAPIRGVVVYFHPTTFGKNQVPSCLGPFFTGAGNVSLNIPDYCNVTALDNTGDAFYASLSAIYAARGFAVVAPDYVGQGIDYNNVHPYVAYPDNNVYSAFNMFPALRQILASDYGISINQELPLFITGYSEGGGYALKASQMAQGSQSGVLSKNGLQLKITSPQEGAYSLADQMNFAFNDNNDGVFNCSSNSAYNCGNVDVMRSANSPLRTESVTQMNSWNIVTAVSAATYKPALTSYVLTAAMYYSFHNLTNAYNFAMNPQFWSDIPMSPTEIATLYELYSGILGTTYTGGQISGAIVNNTFNINNYDPKTPLNLTFFLPDGSTYPVSATANHYGTNNSGTAFINPAVSANDQFQLILTNGSTYNWTSNSPINFIHMVFDSAVTVLNTHEAYSCMKYGVSFAGGNGLVPSAAPCSVAASGSLIESTVIPNFQMTNNYTQLSPMGINGVSNPDEPNPLANSKFWTPNSLISTLGTPFDHPNMLVLGNIIALCTFENSLQSGTNSGMCPTF</sequence>
<keyword evidence="1" id="KW-0732">Signal</keyword>
<protein>
    <submittedName>
        <fullName evidence="2">Uncharacterized protein</fullName>
    </submittedName>
</protein>
<accession>A0A2I7N5C3</accession>
<reference evidence="3" key="1">
    <citation type="submission" date="2017-11" db="EMBL/GenBank/DDBJ databases">
        <authorList>
            <person name="Chan K.G."/>
            <person name="Lee L.S."/>
        </authorList>
    </citation>
    <scope>NUCLEOTIDE SEQUENCE [LARGE SCALE GENOMIC DNA]</scope>
    <source>
        <strain evidence="3">DSM 100970</strain>
    </source>
</reference>
<gene>
    <name evidence="2" type="ORF">CUN60_04910</name>
</gene>